<reference evidence="8" key="1">
    <citation type="submission" date="2018-04" db="EMBL/GenBank/DDBJ databases">
        <title>WGS assembly of Panicum hallii.</title>
        <authorList>
            <person name="Lovell J."/>
            <person name="Jenkins J."/>
            <person name="Lowry D."/>
            <person name="Mamidi S."/>
            <person name="Sreedasyam A."/>
            <person name="Weng X."/>
            <person name="Barry K."/>
            <person name="Bonette J."/>
            <person name="Campitelli B."/>
            <person name="Daum C."/>
            <person name="Gordon S."/>
            <person name="Gould B."/>
            <person name="Lipzen A."/>
            <person name="Macqueen A."/>
            <person name="Palacio-Mejia J."/>
            <person name="Plott C."/>
            <person name="Shakirov E."/>
            <person name="Shu S."/>
            <person name="Yoshinaga Y."/>
            <person name="Zane M."/>
            <person name="Rokhsar D."/>
            <person name="Grimwood J."/>
            <person name="Schmutz J."/>
            <person name="Juenger T."/>
        </authorList>
    </citation>
    <scope>NUCLEOTIDE SEQUENCE [LARGE SCALE GENOMIC DNA]</scope>
    <source>
        <strain evidence="8">FIL2</strain>
    </source>
</reference>
<dbReference type="GO" id="GO:0006623">
    <property type="term" value="P:protein targeting to vacuole"/>
    <property type="evidence" value="ECO:0007669"/>
    <property type="project" value="TreeGrafter"/>
</dbReference>
<sequence>MVAAGRRRRAVMAGVVTPRQRAESKQLPLVPLLPFFPVGRGAAPAAATSWGADGIPALASPLATRSRTPAANPPTPSLRSCRSHRLRPAGRELLQAAPPRLRRGLALPVFLIVPEAHDELTKETLQLARKNLEKEQRILELRNQVQHCHLHLMKKDRLTDLERQKDDIMRFYSPAALLDKLQSSINGKAGRGRGVEGAAPEYKKLRTGTASRRCSISPARHPSHRRRYPWAFVLDRRSMSTLLYTCSLILVLPSAWPCF</sequence>
<feature type="region of interest" description="Disordered" evidence="6">
    <location>
        <begin position="63"/>
        <end position="82"/>
    </location>
</feature>
<evidence type="ECO:0000256" key="2">
    <source>
        <dbReference type="ARBA" id="ARBA00007617"/>
    </source>
</evidence>
<comment type="subcellular location">
    <subcellularLocation>
        <location evidence="1">Endosome</location>
    </subcellularLocation>
</comment>
<dbReference type="PANTHER" id="PTHR13678">
    <property type="entry name" value="VACUOLAR PROTEIN SORTING-ASSOCIATED PROTEIN 37"/>
    <property type="match status" value="1"/>
</dbReference>
<evidence type="ECO:0000313" key="8">
    <source>
        <dbReference type="EMBL" id="PVH33141.1"/>
    </source>
</evidence>
<keyword evidence="3" id="KW-0813">Transport</keyword>
<dbReference type="EMBL" id="CM008054">
    <property type="protein sequence ID" value="PVH33141.1"/>
    <property type="molecule type" value="Genomic_DNA"/>
</dbReference>
<evidence type="ECO:0000256" key="6">
    <source>
        <dbReference type="SAM" id="MobiDB-lite"/>
    </source>
</evidence>
<evidence type="ECO:0000256" key="1">
    <source>
        <dbReference type="ARBA" id="ARBA00004177"/>
    </source>
</evidence>
<evidence type="ECO:0000259" key="7">
    <source>
        <dbReference type="Pfam" id="PF07200"/>
    </source>
</evidence>
<proteinExistence type="inferred from homology"/>
<accession>A0A2T8I642</accession>
<evidence type="ECO:0000256" key="4">
    <source>
        <dbReference type="ARBA" id="ARBA00022753"/>
    </source>
</evidence>
<keyword evidence="4" id="KW-0967">Endosome</keyword>
<name>A0A2T8I642_9POAL</name>
<feature type="domain" description="VPS37 C-terminal" evidence="7">
    <location>
        <begin position="109"/>
        <end position="186"/>
    </location>
</feature>
<dbReference type="Proteomes" id="UP000243499">
    <property type="component" value="Chromosome 9"/>
</dbReference>
<dbReference type="GO" id="GO:0000813">
    <property type="term" value="C:ESCRT I complex"/>
    <property type="evidence" value="ECO:0007669"/>
    <property type="project" value="UniProtKB-ARBA"/>
</dbReference>
<evidence type="ECO:0000256" key="3">
    <source>
        <dbReference type="ARBA" id="ARBA00022448"/>
    </source>
</evidence>
<protein>
    <recommendedName>
        <fullName evidence="7">VPS37 C-terminal domain-containing protein</fullName>
    </recommendedName>
</protein>
<dbReference type="PANTHER" id="PTHR13678:SF2">
    <property type="entry name" value="VACUOLAR PROTEIN SORTING-ASSOCIATED PROTEIN 37A"/>
    <property type="match status" value="1"/>
</dbReference>
<keyword evidence="5" id="KW-0653">Protein transport</keyword>
<dbReference type="AlphaFoldDB" id="A0A2T8I642"/>
<dbReference type="InterPro" id="IPR009851">
    <property type="entry name" value="Mod_r"/>
</dbReference>
<comment type="similarity">
    <text evidence="2">Belongs to the VPS37 family.</text>
</comment>
<dbReference type="GO" id="GO:0006612">
    <property type="term" value="P:protein targeting to membrane"/>
    <property type="evidence" value="ECO:0007669"/>
    <property type="project" value="TreeGrafter"/>
</dbReference>
<dbReference type="Pfam" id="PF07200">
    <property type="entry name" value="Mod_r"/>
    <property type="match status" value="1"/>
</dbReference>
<gene>
    <name evidence="8" type="ORF">PAHAL_9G577100</name>
</gene>
<evidence type="ECO:0000256" key="5">
    <source>
        <dbReference type="ARBA" id="ARBA00022927"/>
    </source>
</evidence>
<dbReference type="Gramene" id="PVH33141">
    <property type="protein sequence ID" value="PVH33141"/>
    <property type="gene ID" value="PAHAL_9G577100"/>
</dbReference>
<organism evidence="8">
    <name type="scientific">Panicum hallii</name>
    <dbReference type="NCBI Taxonomy" id="206008"/>
    <lineage>
        <taxon>Eukaryota</taxon>
        <taxon>Viridiplantae</taxon>
        <taxon>Streptophyta</taxon>
        <taxon>Embryophyta</taxon>
        <taxon>Tracheophyta</taxon>
        <taxon>Spermatophyta</taxon>
        <taxon>Magnoliopsida</taxon>
        <taxon>Liliopsida</taxon>
        <taxon>Poales</taxon>
        <taxon>Poaceae</taxon>
        <taxon>PACMAD clade</taxon>
        <taxon>Panicoideae</taxon>
        <taxon>Panicodae</taxon>
        <taxon>Paniceae</taxon>
        <taxon>Panicinae</taxon>
        <taxon>Panicum</taxon>
        <taxon>Panicum sect. Panicum</taxon>
    </lineage>
</organism>
<dbReference type="GO" id="GO:0043162">
    <property type="term" value="P:ubiquitin-dependent protein catabolic process via the multivesicular body sorting pathway"/>
    <property type="evidence" value="ECO:0007669"/>
    <property type="project" value="TreeGrafter"/>
</dbReference>